<reference evidence="3 4" key="1">
    <citation type="submission" date="2015-08" db="EMBL/GenBank/DDBJ databases">
        <title>The genome of the Asian arowana (Scleropages formosus).</title>
        <authorList>
            <person name="Tan M.H."/>
            <person name="Gan H.M."/>
            <person name="Croft L.J."/>
            <person name="Austin C.M."/>
        </authorList>
    </citation>
    <scope>NUCLEOTIDE SEQUENCE [LARGE SCALE GENOMIC DNA]</scope>
    <source>
        <strain evidence="3">Aro1</strain>
    </source>
</reference>
<dbReference type="InterPro" id="IPR029205">
    <property type="entry name" value="Clathrin-bd"/>
</dbReference>
<name>A0A0P7WEY2_SCLFO</name>
<evidence type="ECO:0000256" key="1">
    <source>
        <dbReference type="SAM" id="MobiDB-lite"/>
    </source>
</evidence>
<dbReference type="Proteomes" id="UP000034805">
    <property type="component" value="Unassembled WGS sequence"/>
</dbReference>
<sequence>MVGGIAPRHANDPLGNLRPRKARTKNTVKQDTRTFQEDKQDRESQSQGTESFQHTLVKNCAKHHEAESTAAASLRKKGKECNQSRHNVDAESKSCRMPEHLDSRQRSSEVGREDPAKADVHKFQSKSPEITNSCFLDSLGNQSDEPSTGCTGDVKASMKCKNDVHAVCVTETLKYLLAKIESKKTTESEIPQKQNQKSNGGWQTEVESRMPALPTLEEPEQQEKCKITVTSVEECVDVEQDDDFGLFVQAIDHPSWDSDKDLHQVPCDKSERPVAESYATEDIAVSLLSDGRGGQLPQSEDTWIAFQDDVGPQLGKGQEEQLPKQPEGQWWPPSAVEDKNPLPSPKTSDNVSGVILDAFPSTSPPCCNPDSIMSLRQLVQSNPATDNRGLLGELQDVNRVIGLKYKWTESHSHKLLLNSLHLDQCSKNHVNSSRPASDSSSRGASMTSEKSPLIGYGRMGLSHPISKNILA</sequence>
<comment type="caution">
    <text evidence="3">The sequence shown here is derived from an EMBL/GenBank/DDBJ whole genome shotgun (WGS) entry which is preliminary data.</text>
</comment>
<evidence type="ECO:0000313" key="3">
    <source>
        <dbReference type="EMBL" id="KPP61859.1"/>
    </source>
</evidence>
<feature type="region of interest" description="Disordered" evidence="1">
    <location>
        <begin position="310"/>
        <end position="348"/>
    </location>
</feature>
<dbReference type="EMBL" id="JARO02009231">
    <property type="protein sequence ID" value="KPP61859.1"/>
    <property type="molecule type" value="Genomic_DNA"/>
</dbReference>
<evidence type="ECO:0000259" key="2">
    <source>
        <dbReference type="Pfam" id="PF15045"/>
    </source>
</evidence>
<feature type="compositionally biased region" description="Low complexity" evidence="1">
    <location>
        <begin position="432"/>
        <end position="448"/>
    </location>
</feature>
<feature type="region of interest" description="Disordered" evidence="1">
    <location>
        <begin position="184"/>
        <end position="207"/>
    </location>
</feature>
<feature type="region of interest" description="Disordered" evidence="1">
    <location>
        <begin position="1"/>
        <end position="125"/>
    </location>
</feature>
<feature type="domain" description="Aftiphilin clathrin-binding box" evidence="2">
    <location>
        <begin position="390"/>
        <end position="431"/>
    </location>
</feature>
<proteinExistence type="predicted"/>
<feature type="compositionally biased region" description="Polar residues" evidence="1">
    <location>
        <begin position="188"/>
        <end position="202"/>
    </location>
</feature>
<feature type="compositionally biased region" description="Basic and acidic residues" evidence="1">
    <location>
        <begin position="79"/>
        <end position="122"/>
    </location>
</feature>
<protein>
    <recommendedName>
        <fullName evidence="2">Aftiphilin clathrin-binding box domain-containing protein</fullName>
    </recommendedName>
</protein>
<evidence type="ECO:0000313" key="4">
    <source>
        <dbReference type="Proteomes" id="UP000034805"/>
    </source>
</evidence>
<feature type="compositionally biased region" description="Basic and acidic residues" evidence="1">
    <location>
        <begin position="28"/>
        <end position="44"/>
    </location>
</feature>
<accession>A0A0P7WEY2</accession>
<dbReference type="Pfam" id="PF15045">
    <property type="entry name" value="Clathrin_bdg"/>
    <property type="match status" value="1"/>
</dbReference>
<dbReference type="AlphaFoldDB" id="A0A0P7WEY2"/>
<gene>
    <name evidence="3" type="ORF">Z043_119996</name>
</gene>
<feature type="region of interest" description="Disordered" evidence="1">
    <location>
        <begin position="428"/>
        <end position="457"/>
    </location>
</feature>
<organism evidence="3 4">
    <name type="scientific">Scleropages formosus</name>
    <name type="common">Asian bonytongue</name>
    <name type="synonym">Osteoglossum formosum</name>
    <dbReference type="NCBI Taxonomy" id="113540"/>
    <lineage>
        <taxon>Eukaryota</taxon>
        <taxon>Metazoa</taxon>
        <taxon>Chordata</taxon>
        <taxon>Craniata</taxon>
        <taxon>Vertebrata</taxon>
        <taxon>Euteleostomi</taxon>
        <taxon>Actinopterygii</taxon>
        <taxon>Neopterygii</taxon>
        <taxon>Teleostei</taxon>
        <taxon>Osteoglossocephala</taxon>
        <taxon>Osteoglossomorpha</taxon>
        <taxon>Osteoglossiformes</taxon>
        <taxon>Osteoglossidae</taxon>
        <taxon>Scleropages</taxon>
    </lineage>
</organism>
<feature type="compositionally biased region" description="Polar residues" evidence="1">
    <location>
        <begin position="45"/>
        <end position="56"/>
    </location>
</feature>